<gene>
    <name evidence="2" type="ORF">AAA799E16_01914</name>
</gene>
<feature type="transmembrane region" description="Helical" evidence="1">
    <location>
        <begin position="6"/>
        <end position="29"/>
    </location>
</feature>
<protein>
    <submittedName>
        <fullName evidence="2">Uncharacterized protein</fullName>
    </submittedName>
</protein>
<reference evidence="2 3" key="1">
    <citation type="submission" date="2014-06" db="EMBL/GenBank/DDBJ databases">
        <authorList>
            <person name="Ngugi D.K."/>
            <person name="Blom J."/>
            <person name="Alam I."/>
            <person name="Rashid M."/>
            <person name="Ba Alawi W."/>
            <person name="Zhang G."/>
            <person name="Hikmawan T."/>
            <person name="Guan Y."/>
            <person name="Antunes A."/>
            <person name="Siam R."/>
            <person name="Eldorry H."/>
            <person name="Bajic V."/>
            <person name="Stingl U."/>
        </authorList>
    </citation>
    <scope>NUCLEOTIDE SEQUENCE [LARGE SCALE GENOMIC DNA]</scope>
    <source>
        <strain evidence="2">SCGC AAA799-E16</strain>
    </source>
</reference>
<comment type="caution">
    <text evidence="2">The sequence shown here is derived from an EMBL/GenBank/DDBJ whole genome shotgun (WGS) entry which is preliminary data.</text>
</comment>
<name>A0A081S3E1_9ARCH</name>
<keyword evidence="1" id="KW-1133">Transmembrane helix</keyword>
<evidence type="ECO:0000256" key="1">
    <source>
        <dbReference type="SAM" id="Phobius"/>
    </source>
</evidence>
<sequence length="170" mass="19375">MEKQKIISITSIIIIIAIVCFSSVNIYALGNLEIKGIDNSFRLFEMSTDDTIKICNNSPVPVFFHQFNFVIFFDGEPLGVFVINPENIMPYSKLEADGKYISDSMAQSQSIFMHFDHMFSSDGTIRIDPNKMSIITQFHTNIIGIPYVVSEKYNSVDFWNMLNEQSNSDC</sequence>
<proteinExistence type="predicted"/>
<dbReference type="Proteomes" id="UP000028027">
    <property type="component" value="Unassembled WGS sequence"/>
</dbReference>
<dbReference type="AlphaFoldDB" id="A0A081S3E1"/>
<keyword evidence="1" id="KW-0472">Membrane</keyword>
<keyword evidence="3" id="KW-1185">Reference proteome</keyword>
<evidence type="ECO:0000313" key="3">
    <source>
        <dbReference type="Proteomes" id="UP000028027"/>
    </source>
</evidence>
<organism evidence="2 3">
    <name type="scientific">Marine Group I thaumarchaeote SCGC AAA799-E16</name>
    <dbReference type="NCBI Taxonomy" id="1502292"/>
    <lineage>
        <taxon>Archaea</taxon>
        <taxon>Nitrososphaerota</taxon>
        <taxon>Marine Group I</taxon>
    </lineage>
</organism>
<dbReference type="EMBL" id="JNVL01000066">
    <property type="protein sequence ID" value="KER05444.1"/>
    <property type="molecule type" value="Genomic_DNA"/>
</dbReference>
<evidence type="ECO:0000313" key="2">
    <source>
        <dbReference type="EMBL" id="KER05444.1"/>
    </source>
</evidence>
<accession>A0A081S3E1</accession>
<keyword evidence="1" id="KW-0812">Transmembrane</keyword>